<evidence type="ECO:0000313" key="1">
    <source>
        <dbReference type="EMBL" id="WQD36608.1"/>
    </source>
</evidence>
<accession>A0ABZ0W006</accession>
<sequence>MFNKLISLIKGKSDPAAEAVRIPFGRYSDNNKTVAKGSRWTEADNLFKDKKYMESINAFFDYLKDDEQKNVNFSGDNERFSFEFYQGSKVVRGRIENGLLSAEVKLAKMAQPSVPVMRRLLEMNFALYYSRYALRENELCMRFDTNMETANPSKLYYGLKELAIKSDKQDDLLVQDFSFLERLDQEHIYEIPDSEKQVKHEAMQTWITETLDKIATVDADKFSGGICYLLLALVYRIDFLIAPEGQLLNDLEKISGIYFKKDDRQMVEKNRDMIEEFKKLRDKPKEEVFKNLFRSRYTFSIVTPQPHKTIADAINEANQNMLWYRDNSHEYFANKIIEYGLTYCQYSYSLPKPISQLIEILMQVNYPEYFKALGYTQPLYMPVANKFEQDVIAGRIRQIQNQWRQKYPLMNFNTDQIAYNSLLRFNQSFTNQIELLNLNNE</sequence>
<keyword evidence="2" id="KW-1185">Reference proteome</keyword>
<dbReference type="Gene3D" id="3.30.1460.10">
    <property type="match status" value="1"/>
</dbReference>
<name>A0ABZ0W006_9BACT</name>
<dbReference type="RefSeq" id="WP_114790227.1">
    <property type="nucleotide sequence ID" value="NZ_CP139960.1"/>
</dbReference>
<proteinExistence type="predicted"/>
<dbReference type="SUPFAM" id="SSF69635">
    <property type="entry name" value="Type III secretory system chaperone-like"/>
    <property type="match status" value="1"/>
</dbReference>
<evidence type="ECO:0000313" key="2">
    <source>
        <dbReference type="Proteomes" id="UP001325680"/>
    </source>
</evidence>
<protein>
    <recommendedName>
        <fullName evidence="3">YbjN domain-containing protein</fullName>
    </recommendedName>
</protein>
<dbReference type="EMBL" id="CP139960">
    <property type="protein sequence ID" value="WQD36608.1"/>
    <property type="molecule type" value="Genomic_DNA"/>
</dbReference>
<organism evidence="1 2">
    <name type="scientific">Niabella yanshanensis</name>
    <dbReference type="NCBI Taxonomy" id="577386"/>
    <lineage>
        <taxon>Bacteria</taxon>
        <taxon>Pseudomonadati</taxon>
        <taxon>Bacteroidota</taxon>
        <taxon>Chitinophagia</taxon>
        <taxon>Chitinophagales</taxon>
        <taxon>Chitinophagaceae</taxon>
        <taxon>Niabella</taxon>
    </lineage>
</organism>
<gene>
    <name evidence="1" type="ORF">U0035_13120</name>
</gene>
<reference evidence="1 2" key="1">
    <citation type="submission" date="2023-12" db="EMBL/GenBank/DDBJ databases">
        <title>Genome sequencing and assembly of bacterial species from a model synthetic community.</title>
        <authorList>
            <person name="Hogle S.L."/>
        </authorList>
    </citation>
    <scope>NUCLEOTIDE SEQUENCE [LARGE SCALE GENOMIC DNA]</scope>
    <source>
        <strain evidence="1 2">HAMBI_3031</strain>
    </source>
</reference>
<dbReference type="Proteomes" id="UP001325680">
    <property type="component" value="Chromosome"/>
</dbReference>
<evidence type="ECO:0008006" key="3">
    <source>
        <dbReference type="Google" id="ProtNLM"/>
    </source>
</evidence>